<protein>
    <submittedName>
        <fullName evidence="1">Uncharacterized protein</fullName>
    </submittedName>
</protein>
<keyword evidence="2" id="KW-1185">Reference proteome</keyword>
<reference evidence="1" key="1">
    <citation type="journal article" date="2020" name="Stud. Mycol.">
        <title>101 Dothideomycetes genomes: a test case for predicting lifestyles and emergence of pathogens.</title>
        <authorList>
            <person name="Haridas S."/>
            <person name="Albert R."/>
            <person name="Binder M."/>
            <person name="Bloem J."/>
            <person name="Labutti K."/>
            <person name="Salamov A."/>
            <person name="Andreopoulos B."/>
            <person name="Baker S."/>
            <person name="Barry K."/>
            <person name="Bills G."/>
            <person name="Bluhm B."/>
            <person name="Cannon C."/>
            <person name="Castanera R."/>
            <person name="Culley D."/>
            <person name="Daum C."/>
            <person name="Ezra D."/>
            <person name="Gonzalez J."/>
            <person name="Henrissat B."/>
            <person name="Kuo A."/>
            <person name="Liang C."/>
            <person name="Lipzen A."/>
            <person name="Lutzoni F."/>
            <person name="Magnuson J."/>
            <person name="Mondo S."/>
            <person name="Nolan M."/>
            <person name="Ohm R."/>
            <person name="Pangilinan J."/>
            <person name="Park H.-J."/>
            <person name="Ramirez L."/>
            <person name="Alfaro M."/>
            <person name="Sun H."/>
            <person name="Tritt A."/>
            <person name="Yoshinaga Y."/>
            <person name="Zwiers L.-H."/>
            <person name="Turgeon B."/>
            <person name="Goodwin S."/>
            <person name="Spatafora J."/>
            <person name="Crous P."/>
            <person name="Grigoriev I."/>
        </authorList>
    </citation>
    <scope>NUCLEOTIDE SEQUENCE</scope>
    <source>
        <strain evidence="1">CBS 525.71</strain>
    </source>
</reference>
<gene>
    <name evidence="1" type="ORF">BU25DRAFT_261890</name>
</gene>
<sequence length="343" mass="38546">MLDPVAWRPSHIEIPGLAPKPEFVTIAISSAYTTADARGRPRSVYLATRLLDQSQKRQRDDAEDVYLPEEQISADFFMQSQRKTLTNIFDHWGIFVSHDHDLIAGKLFELRKDEGSSVVEETPGRVIVQTENGKPRWTLQLCGYTDLDNGTITKLANGVIRKLGENYNITAANCQKFSDKLLCCIQRVHNRDDVFRGLNELPREHVPSILKRRCNDYRAFGSERDQCLRRPSANGPMATAEDRLNLVIISIVVALINSVVADMRAQRTSGLTMAAILVIGCLLPKALFATLSYSSRFRAFCNRLLQGEQGQKLEELIDDICGTPVEQIVLVDVKEKLKAVAYI</sequence>
<name>A0ACB6S7C6_9PLEO</name>
<organism evidence="1 2">
    <name type="scientific">Macroventuria anomochaeta</name>
    <dbReference type="NCBI Taxonomy" id="301207"/>
    <lineage>
        <taxon>Eukaryota</taxon>
        <taxon>Fungi</taxon>
        <taxon>Dikarya</taxon>
        <taxon>Ascomycota</taxon>
        <taxon>Pezizomycotina</taxon>
        <taxon>Dothideomycetes</taxon>
        <taxon>Pleosporomycetidae</taxon>
        <taxon>Pleosporales</taxon>
        <taxon>Pleosporineae</taxon>
        <taxon>Didymellaceae</taxon>
        <taxon>Macroventuria</taxon>
    </lineage>
</organism>
<comment type="caution">
    <text evidence="1">The sequence shown here is derived from an EMBL/GenBank/DDBJ whole genome shotgun (WGS) entry which is preliminary data.</text>
</comment>
<proteinExistence type="predicted"/>
<dbReference type="EMBL" id="MU006708">
    <property type="protein sequence ID" value="KAF2629943.1"/>
    <property type="molecule type" value="Genomic_DNA"/>
</dbReference>
<dbReference type="Proteomes" id="UP000799754">
    <property type="component" value="Unassembled WGS sequence"/>
</dbReference>
<evidence type="ECO:0000313" key="2">
    <source>
        <dbReference type="Proteomes" id="UP000799754"/>
    </source>
</evidence>
<accession>A0ACB6S7C6</accession>
<evidence type="ECO:0000313" key="1">
    <source>
        <dbReference type="EMBL" id="KAF2629943.1"/>
    </source>
</evidence>